<comment type="caution">
    <text evidence="2">The sequence shown here is derived from an EMBL/GenBank/DDBJ whole genome shotgun (WGS) entry which is preliminary data.</text>
</comment>
<evidence type="ECO:0000256" key="1">
    <source>
        <dbReference type="SAM" id="MobiDB-lite"/>
    </source>
</evidence>
<feature type="compositionally biased region" description="Polar residues" evidence="1">
    <location>
        <begin position="42"/>
        <end position="73"/>
    </location>
</feature>
<dbReference type="AlphaFoldDB" id="A0A0F9T5Q7"/>
<name>A0A0F9T5Q7_9ZZZZ</name>
<proteinExistence type="predicted"/>
<reference evidence="2" key="1">
    <citation type="journal article" date="2015" name="Nature">
        <title>Complex archaea that bridge the gap between prokaryotes and eukaryotes.</title>
        <authorList>
            <person name="Spang A."/>
            <person name="Saw J.H."/>
            <person name="Jorgensen S.L."/>
            <person name="Zaremba-Niedzwiedzka K."/>
            <person name="Martijn J."/>
            <person name="Lind A.E."/>
            <person name="van Eijk R."/>
            <person name="Schleper C."/>
            <person name="Guy L."/>
            <person name="Ettema T.J."/>
        </authorList>
    </citation>
    <scope>NUCLEOTIDE SEQUENCE</scope>
</reference>
<evidence type="ECO:0000313" key="2">
    <source>
        <dbReference type="EMBL" id="KKN36863.1"/>
    </source>
</evidence>
<organism evidence="2">
    <name type="scientific">marine sediment metagenome</name>
    <dbReference type="NCBI Taxonomy" id="412755"/>
    <lineage>
        <taxon>unclassified sequences</taxon>
        <taxon>metagenomes</taxon>
        <taxon>ecological metagenomes</taxon>
    </lineage>
</organism>
<protein>
    <submittedName>
        <fullName evidence="2">Uncharacterized protein</fullName>
    </submittedName>
</protein>
<feature type="region of interest" description="Disordered" evidence="1">
    <location>
        <begin position="39"/>
        <end position="73"/>
    </location>
</feature>
<sequence length="137" mass="14782">MKATSINVHVATQERAEKRDMPHTPWPLVHPLAKVVPAPTKSPATTISQGGNCNSPSNKEGANTLTAIPANNNPKIKYNCQRESEFALANTDLTMPDMPAIFPYKTSNNVHAIPINAPPIAADTGVNSVIIFKFPKQ</sequence>
<accession>A0A0F9T5Q7</accession>
<gene>
    <name evidence="2" type="ORF">LCGC14_0769300</name>
</gene>
<dbReference type="EMBL" id="LAZR01001937">
    <property type="protein sequence ID" value="KKN36863.1"/>
    <property type="molecule type" value="Genomic_DNA"/>
</dbReference>